<dbReference type="EMBL" id="QUTC01008338">
    <property type="protein sequence ID" value="RHY44181.1"/>
    <property type="molecule type" value="Genomic_DNA"/>
</dbReference>
<gene>
    <name evidence="2" type="ORF">DYB38_001268</name>
</gene>
<evidence type="ECO:0000313" key="3">
    <source>
        <dbReference type="Proteomes" id="UP000265716"/>
    </source>
</evidence>
<accession>A0A397CHT4</accession>
<sequence length="1383" mass="156317">MGSDLDFLEHITPLQVHVGTDFPLLGNPFLIPRASIQDPYQFMTLAVPQSAVDASLLGPDIDVTVHDNQVVTTTEASSLSRTRYEILDMHRIQRAQDVFLHEVQRTNTTSTDQGAGKTTVALLQTDPVDDVVRFRRVQALYWDRCAALRIEHVRPARAFRQPNVWCRLDAGEWANFRVRGKHLRQLRFHKQLHNTGTKTQSNRRTFILKLRAYMQLGWEGVDRQDMEAFLLEAESLRGDVVVANRLKDHLESITIAAIHTATAKIEKPAYSTTLKLDGEHVVVTWHALLHASLPTNVGPPCKYCLRQAYHASIHVRGFKFQKDQMLCCCRSEHPPERLLVRAYNPATCQVYRLKLGNERVRQLLRPRMAHTMALGVEKEAQYHETLAKTLWQKVMAWRALHTNNLQVKKHSWVAFQKANAQAKRADIAYQESTSQTKAAMAFSERARTSLMEEQPWDPLENANNWTLLVSKRRANRDAADKAALLEVARMEWFHAEMNEASTRASTAQAKVIKEPTLIQGHMKVAATTTMHGNAASRKLLLMTECAHALISLVKLNAFSGEITLGRVEFFRVRETLCVKLVQSHWWQDLRQGRKRGAPFKLQHWLLCVRTNRYSDAVFQPILQHLVYLPDNANGPTLSFQVAKANAGKIVFRGVRFVQHCYLLVTMREDLWQHLTITGLSPNCSIRGEISLDPSGRRAMFGVPTQLDEYAFLRDMIAIDPTQVSTSVPVAGNVVSNAILGFNAWIDKSSAELFSEWEIRLQRDRCREMESEERDTRNAVAFDMKRCDRMKMLFSACLKNLTSHFRQMQATMQTWLREIQATQQRLRAKVDLILSMDIEEVELDTPKQYRLTIDHHNLQWLHKFPYAPTCVYLEPITTLHKVPPERLLAKTTKVAMFARPIQVEFSRGGIIRVTELDHALSTIQDGIQAQVRDVEQSVLSAMGSFHTTFCDPFGSTTNQLALTISPVRVITLRPSTPRSAWQLLIPPDISQPIEEVFAHEPIDLAELATLLGSPDLALVDALHGHMVVQSPQPTDTEANVRASGLTATFVCGQALYLCRSFPLVERLLQLSLNVGGAKKPRPGPKGAVWRSIASDRMRATREAKPSHTHLPLRGEEGYDGVNKSTAPTWPPSDQVQPAFVTRISKKELEYVGGVEDVSSLPTRVVDRFLQALEFSTMTSHALDTKRMLLRCNGQVQLCSRLVIPSRATLDLSPTRNVAPFPANVLLYAALKTTNVPANIMSEHMGAARLNKHLRSSVADRMRKRFYRVRVANGKSALEWPHMAEEDAFSAEFRGVLTLPLKQLHKLCKAFDAGTRDTPNEADQRRAVLSALGRSSLRLDGEVDVTPWAGFHVFAEWYRVADIERRRRESPPTTTVAQVVEKSSA</sequence>
<name>A0A397CHT4_APHAT</name>
<protein>
    <submittedName>
        <fullName evidence="2">Uncharacterized protein</fullName>
    </submittedName>
</protein>
<comment type="caution">
    <text evidence="2">The sequence shown here is derived from an EMBL/GenBank/DDBJ whole genome shotgun (WGS) entry which is preliminary data.</text>
</comment>
<feature type="region of interest" description="Disordered" evidence="1">
    <location>
        <begin position="1097"/>
        <end position="1116"/>
    </location>
</feature>
<evidence type="ECO:0000256" key="1">
    <source>
        <dbReference type="SAM" id="MobiDB-lite"/>
    </source>
</evidence>
<reference evidence="2 3" key="1">
    <citation type="submission" date="2018-08" db="EMBL/GenBank/DDBJ databases">
        <title>Aphanomyces genome sequencing and annotation.</title>
        <authorList>
            <person name="Minardi D."/>
            <person name="Oidtmann B."/>
            <person name="Van Der Giezen M."/>
            <person name="Studholme D.J."/>
        </authorList>
    </citation>
    <scope>NUCLEOTIDE SEQUENCE [LARGE SCALE GENOMIC DNA]</scope>
    <source>
        <strain evidence="2 3">SA</strain>
    </source>
</reference>
<evidence type="ECO:0000313" key="2">
    <source>
        <dbReference type="EMBL" id="RHY44181.1"/>
    </source>
</evidence>
<proteinExistence type="predicted"/>
<dbReference type="VEuPathDB" id="FungiDB:H257_00660"/>
<organism evidence="2 3">
    <name type="scientific">Aphanomyces astaci</name>
    <name type="common">Crayfish plague agent</name>
    <dbReference type="NCBI Taxonomy" id="112090"/>
    <lineage>
        <taxon>Eukaryota</taxon>
        <taxon>Sar</taxon>
        <taxon>Stramenopiles</taxon>
        <taxon>Oomycota</taxon>
        <taxon>Saprolegniomycetes</taxon>
        <taxon>Saprolegniales</taxon>
        <taxon>Verrucalvaceae</taxon>
        <taxon>Aphanomyces</taxon>
    </lineage>
</organism>
<dbReference type="Proteomes" id="UP000265716">
    <property type="component" value="Unassembled WGS sequence"/>
</dbReference>